<dbReference type="Gene3D" id="2.60.220.50">
    <property type="match status" value="1"/>
</dbReference>
<evidence type="ECO:0000256" key="3">
    <source>
        <dbReference type="ARBA" id="ARBA00022989"/>
    </source>
</evidence>
<feature type="transmembrane region" description="Helical" evidence="7">
    <location>
        <begin position="629"/>
        <end position="649"/>
    </location>
</feature>
<reference evidence="10 11" key="2">
    <citation type="submission" date="2024-05" db="EMBL/GenBank/DDBJ databases">
        <authorList>
            <person name="Chen Y."/>
            <person name="Shah S."/>
            <person name="Dougan E. K."/>
            <person name="Thang M."/>
            <person name="Chan C."/>
        </authorList>
    </citation>
    <scope>NUCLEOTIDE SEQUENCE [LARGE SCALE GENOMIC DNA]</scope>
</reference>
<protein>
    <recommendedName>
        <fullName evidence="8">GAIN-B domain-containing protein</fullName>
    </recommendedName>
</protein>
<dbReference type="GO" id="GO:0016020">
    <property type="term" value="C:membrane"/>
    <property type="evidence" value="ECO:0007669"/>
    <property type="project" value="UniProtKB-SubCell"/>
</dbReference>
<feature type="compositionally biased region" description="Pro residues" evidence="6">
    <location>
        <begin position="720"/>
        <end position="730"/>
    </location>
</feature>
<feature type="region of interest" description="Disordered" evidence="6">
    <location>
        <begin position="430"/>
        <end position="456"/>
    </location>
</feature>
<dbReference type="InterPro" id="IPR057244">
    <property type="entry name" value="GAIN_B"/>
</dbReference>
<evidence type="ECO:0000313" key="10">
    <source>
        <dbReference type="EMBL" id="CAL4774251.1"/>
    </source>
</evidence>
<accession>A0A9P1C8F1</accession>
<feature type="transmembrane region" description="Helical" evidence="7">
    <location>
        <begin position="575"/>
        <end position="601"/>
    </location>
</feature>
<dbReference type="Pfam" id="PF01825">
    <property type="entry name" value="GPS"/>
    <property type="match status" value="1"/>
</dbReference>
<evidence type="ECO:0000313" key="11">
    <source>
        <dbReference type="Proteomes" id="UP001152797"/>
    </source>
</evidence>
<feature type="transmembrane region" description="Helical" evidence="7">
    <location>
        <begin position="676"/>
        <end position="694"/>
    </location>
</feature>
<dbReference type="Proteomes" id="UP001152797">
    <property type="component" value="Unassembled WGS sequence"/>
</dbReference>
<evidence type="ECO:0000256" key="6">
    <source>
        <dbReference type="SAM" id="MobiDB-lite"/>
    </source>
</evidence>
<feature type="region of interest" description="Disordered" evidence="6">
    <location>
        <begin position="701"/>
        <end position="730"/>
    </location>
</feature>
<evidence type="ECO:0000259" key="8">
    <source>
        <dbReference type="PROSITE" id="PS50221"/>
    </source>
</evidence>
<evidence type="ECO:0000256" key="7">
    <source>
        <dbReference type="SAM" id="Phobius"/>
    </source>
</evidence>
<comment type="subcellular location">
    <subcellularLocation>
        <location evidence="1">Membrane</location>
    </subcellularLocation>
</comment>
<dbReference type="OrthoDB" id="10676309at2759"/>
<dbReference type="AlphaFoldDB" id="A0A9P1C8F1"/>
<keyword evidence="3 7" id="KW-1133">Transmembrane helix</keyword>
<dbReference type="InterPro" id="IPR000203">
    <property type="entry name" value="GPS"/>
</dbReference>
<comment type="caution">
    <text evidence="9">The sequence shown here is derived from an EMBL/GenBank/DDBJ whole genome shotgun (WGS) entry which is preliminary data.</text>
</comment>
<keyword evidence="2 7" id="KW-0812">Transmembrane</keyword>
<feature type="domain" description="GAIN-B" evidence="8">
    <location>
        <begin position="39"/>
        <end position="192"/>
    </location>
</feature>
<dbReference type="PROSITE" id="PS50221">
    <property type="entry name" value="GAIN_B"/>
    <property type="match status" value="1"/>
</dbReference>
<gene>
    <name evidence="9" type="ORF">C1SCF055_LOCUS14252</name>
</gene>
<sequence>MSPPPPGLLGQVSIVTDAGPVQVSALSIESLADADGPAEISAGAETGASLEMSLGLLEEVAGAAGAGNGMILLSIAGLNEDATSSLATDDVRAEPGARRLASTASVLRSRPISINFRSADGTKINVQNLTTPMKMRLKVEDPNATCAYWDESAAQWSSEGVQTLSSEEPGFIQCSTTHLSIFAGVMEVILQNVLLLVDCSTLGLLIQLEALEKLMDGEWFGRPAAWMPGLMAVVFGILLGVAAWVDECSIEELPLEEREDLLFRRGVAAGGLIRRGCDVVLGFFLWLRGCLTYICGCAGNSIETRPVTAGRAQRVLQAIRPWALELLAFARRSLHWVVHYSIGLLVAHRSAIDRDTAYILQTALSNWAQVEKNQVPAGAAPSNAENAENANRGSRTTETSFPGEMRRPRITLRRLMPAWWQNCLRSNAENAENANRGSRTTETSGRETVPGEMRRQRNTQHFVQESIHEFHAPRTSLTKARELNRGLGSRGAVAATQFLNVNLLMRVELLFPAVHDWFALNQFSIARSHVTRVALLSMKVFSGCAFDAVLFSSTAEPGFNDEKPECSPALASWKYVGQAVITGLASTLLSDVVIWILSYILSATIEERPAWTTKDWSARLRWSRWRTRCFLCFAASYDLACLIYVYLFIANAREGDSTQLMLAILWGLFQDGLGKPLVMAAILAIASSLALWLFPEISGEVGNKWPEPKEDASESRPATRPGPPSSQPPE</sequence>
<name>A0A9P1C8F1_9DINO</name>
<feature type="non-terminal residue" evidence="9">
    <location>
        <position position="730"/>
    </location>
</feature>
<keyword evidence="4 7" id="KW-0472">Membrane</keyword>
<feature type="compositionally biased region" description="Low complexity" evidence="6">
    <location>
        <begin position="376"/>
        <end position="394"/>
    </location>
</feature>
<evidence type="ECO:0000256" key="2">
    <source>
        <dbReference type="ARBA" id="ARBA00022692"/>
    </source>
</evidence>
<dbReference type="EMBL" id="CAMXCT030001118">
    <property type="protein sequence ID" value="CAL4774251.1"/>
    <property type="molecule type" value="Genomic_DNA"/>
</dbReference>
<evidence type="ECO:0000256" key="4">
    <source>
        <dbReference type="ARBA" id="ARBA00023136"/>
    </source>
</evidence>
<dbReference type="EMBL" id="CAMXCT010001118">
    <property type="protein sequence ID" value="CAI3986939.1"/>
    <property type="molecule type" value="Genomic_DNA"/>
</dbReference>
<dbReference type="EMBL" id="CAMXCT020001118">
    <property type="protein sequence ID" value="CAL1140314.1"/>
    <property type="molecule type" value="Genomic_DNA"/>
</dbReference>
<reference evidence="9" key="1">
    <citation type="submission" date="2022-10" db="EMBL/GenBank/DDBJ databases">
        <authorList>
            <person name="Chen Y."/>
            <person name="Dougan E. K."/>
            <person name="Chan C."/>
            <person name="Rhodes N."/>
            <person name="Thang M."/>
        </authorList>
    </citation>
    <scope>NUCLEOTIDE SEQUENCE</scope>
</reference>
<feature type="region of interest" description="Disordered" evidence="6">
    <location>
        <begin position="375"/>
        <end position="407"/>
    </location>
</feature>
<evidence type="ECO:0000313" key="9">
    <source>
        <dbReference type="EMBL" id="CAI3986939.1"/>
    </source>
</evidence>
<dbReference type="SMART" id="SM00303">
    <property type="entry name" value="GPS"/>
    <property type="match status" value="1"/>
</dbReference>
<keyword evidence="5" id="KW-1015">Disulfide bond</keyword>
<dbReference type="InterPro" id="IPR046338">
    <property type="entry name" value="GAIN_dom_sf"/>
</dbReference>
<evidence type="ECO:0000256" key="1">
    <source>
        <dbReference type="ARBA" id="ARBA00004370"/>
    </source>
</evidence>
<organism evidence="9">
    <name type="scientific">Cladocopium goreaui</name>
    <dbReference type="NCBI Taxonomy" id="2562237"/>
    <lineage>
        <taxon>Eukaryota</taxon>
        <taxon>Sar</taxon>
        <taxon>Alveolata</taxon>
        <taxon>Dinophyceae</taxon>
        <taxon>Suessiales</taxon>
        <taxon>Symbiodiniaceae</taxon>
        <taxon>Cladocopium</taxon>
    </lineage>
</organism>
<evidence type="ECO:0000256" key="5">
    <source>
        <dbReference type="ARBA" id="ARBA00023157"/>
    </source>
</evidence>
<proteinExistence type="predicted"/>
<keyword evidence="11" id="KW-1185">Reference proteome</keyword>